<dbReference type="InterPro" id="IPR037883">
    <property type="entry name" value="Knr4/Smi1-like_sf"/>
</dbReference>
<dbReference type="AlphaFoldDB" id="A0A244ENZ6"/>
<sequence>MSNIENLKEKYKAYYDLDSGSKEALESIEKELAIKLPLDFKQIAMFYNGGLLGCISHHAISSETNPLNIVDETLRLRKSINLTDNYIVLAEPAESIIVLDVSSVPAVIWCDAIDAIDAENINTKKFSTPPDSWDSYASFFSYLLDREESGD</sequence>
<accession>A0A244ENZ6</accession>
<dbReference type="EMBL" id="MTSA01000015">
    <property type="protein sequence ID" value="OUM05740.1"/>
    <property type="molecule type" value="Genomic_DNA"/>
</dbReference>
<evidence type="ECO:0000313" key="1">
    <source>
        <dbReference type="EMBL" id="OUM05740.1"/>
    </source>
</evidence>
<dbReference type="Proteomes" id="UP000195128">
    <property type="component" value="Unassembled WGS sequence"/>
</dbReference>
<proteinExistence type="predicted"/>
<dbReference type="SUPFAM" id="SSF160631">
    <property type="entry name" value="SMI1/KNR4-like"/>
    <property type="match status" value="1"/>
</dbReference>
<dbReference type="Gene3D" id="3.40.1580.10">
    <property type="entry name" value="SMI1/KNR4-like"/>
    <property type="match status" value="1"/>
</dbReference>
<organism evidence="1 2">
    <name type="scientific">Pseudomonas syringae</name>
    <dbReference type="NCBI Taxonomy" id="317"/>
    <lineage>
        <taxon>Bacteria</taxon>
        <taxon>Pseudomonadati</taxon>
        <taxon>Pseudomonadota</taxon>
        <taxon>Gammaproteobacteria</taxon>
        <taxon>Pseudomonadales</taxon>
        <taxon>Pseudomonadaceae</taxon>
        <taxon>Pseudomonas</taxon>
    </lineage>
</organism>
<dbReference type="Pfam" id="PF14567">
    <property type="entry name" value="SUKH_5"/>
    <property type="match status" value="1"/>
</dbReference>
<gene>
    <name evidence="1" type="ORF">BW686_19020</name>
</gene>
<dbReference type="RefSeq" id="WP_084919058.1">
    <property type="nucleotide sequence ID" value="NZ_MTSA01000015.1"/>
</dbReference>
<comment type="caution">
    <text evidence="1">The sequence shown here is derived from an EMBL/GenBank/DDBJ whole genome shotgun (WGS) entry which is preliminary data.</text>
</comment>
<dbReference type="OrthoDB" id="5880263at2"/>
<evidence type="ECO:0000313" key="2">
    <source>
        <dbReference type="Proteomes" id="UP000195128"/>
    </source>
</evidence>
<name>A0A244ENZ6_PSESX</name>
<protein>
    <submittedName>
        <fullName evidence="1">SMI1/KNR4 family protein</fullName>
    </submittedName>
</protein>
<reference evidence="1 2" key="1">
    <citation type="submission" date="2017-01" db="EMBL/GenBank/DDBJ databases">
        <authorList>
            <person name="Mah S.A."/>
            <person name="Swanson W.J."/>
            <person name="Moy G.W."/>
            <person name="Vacquier V.D."/>
        </authorList>
    </citation>
    <scope>NUCLEOTIDE SEQUENCE [LARGE SCALE GENOMIC DNA]</scope>
    <source>
        <strain evidence="1">PDD-32b-74</strain>
    </source>
</reference>